<dbReference type="EC" id="5.1.3.32" evidence="1"/>
<dbReference type="PANTHER" id="PTHR43239:SF1">
    <property type="entry name" value="UPF0734 PROTEIN DDB_G0273871_DDB_G0273177"/>
    <property type="match status" value="1"/>
</dbReference>
<comment type="caution">
    <text evidence="1">The sequence shown here is derived from an EMBL/GenBank/DDBJ whole genome shotgun (WGS) entry which is preliminary data.</text>
</comment>
<dbReference type="PANTHER" id="PTHR43239">
    <property type="entry name" value="UPF0734 PROTEIN DDB_G0273871/DDB_G0273177"/>
    <property type="match status" value="1"/>
</dbReference>
<keyword evidence="2" id="KW-1185">Reference proteome</keyword>
<dbReference type="Pfam" id="PF05336">
    <property type="entry name" value="rhaM"/>
    <property type="match status" value="1"/>
</dbReference>
<evidence type="ECO:0000313" key="2">
    <source>
        <dbReference type="Proteomes" id="UP000541352"/>
    </source>
</evidence>
<organism evidence="1 2">
    <name type="scientific">Runella defluvii</name>
    <dbReference type="NCBI Taxonomy" id="370973"/>
    <lineage>
        <taxon>Bacteria</taxon>
        <taxon>Pseudomonadati</taxon>
        <taxon>Bacteroidota</taxon>
        <taxon>Cytophagia</taxon>
        <taxon>Cytophagales</taxon>
        <taxon>Spirosomataceae</taxon>
        <taxon>Runella</taxon>
    </lineage>
</organism>
<dbReference type="InterPro" id="IPR011008">
    <property type="entry name" value="Dimeric_a/b-barrel"/>
</dbReference>
<dbReference type="EMBL" id="JACIBY010000013">
    <property type="protein sequence ID" value="MBB3840876.1"/>
    <property type="molecule type" value="Genomic_DNA"/>
</dbReference>
<keyword evidence="1" id="KW-0413">Isomerase</keyword>
<dbReference type="GO" id="GO:0062192">
    <property type="term" value="F:L-rhamnose mutarotase activity"/>
    <property type="evidence" value="ECO:0007669"/>
    <property type="project" value="UniProtKB-EC"/>
</dbReference>
<reference evidence="1 2" key="1">
    <citation type="submission" date="2020-08" db="EMBL/GenBank/DDBJ databases">
        <title>Genomic Encyclopedia of Type Strains, Phase IV (KMG-IV): sequencing the most valuable type-strain genomes for metagenomic binning, comparative biology and taxonomic classification.</title>
        <authorList>
            <person name="Goeker M."/>
        </authorList>
    </citation>
    <scope>NUCLEOTIDE SEQUENCE [LARGE SCALE GENOMIC DNA]</scope>
    <source>
        <strain evidence="1 2">DSM 17976</strain>
    </source>
</reference>
<dbReference type="InterPro" id="IPR008000">
    <property type="entry name" value="Rham/fucose_mutarotase"/>
</dbReference>
<proteinExistence type="predicted"/>
<name>A0A7W5ZQ28_9BACT</name>
<dbReference type="Proteomes" id="UP000541352">
    <property type="component" value="Unassembled WGS sequence"/>
</dbReference>
<dbReference type="Gene3D" id="3.30.70.100">
    <property type="match status" value="1"/>
</dbReference>
<dbReference type="SUPFAM" id="SSF54909">
    <property type="entry name" value="Dimeric alpha+beta barrel"/>
    <property type="match status" value="1"/>
</dbReference>
<dbReference type="InterPro" id="IPR052996">
    <property type="entry name" value="Carb_Metab_Mutarotase"/>
</dbReference>
<dbReference type="AlphaFoldDB" id="A0A7W5ZQ28"/>
<gene>
    <name evidence="1" type="ORF">FHS57_004897</name>
</gene>
<protein>
    <submittedName>
        <fullName evidence="1">L-rhamnose mutarotase</fullName>
        <ecNumber evidence="1">5.1.3.32</ecNumber>
    </submittedName>
</protein>
<sequence length="118" mass="13722">MNTHRTCLALDLKDDDELIAQYEYFHQPEHIWPEIPRGIRAGGIVDMQIYRIGTRLFMIVETEEGIDVNTAFEAIGKMPRQPEWAAFMAGFQQRLADAKPDEHWAEMKPIFMLNEVSK</sequence>
<evidence type="ECO:0000313" key="1">
    <source>
        <dbReference type="EMBL" id="MBB3840876.1"/>
    </source>
</evidence>
<accession>A0A7W5ZQ28</accession>
<dbReference type="RefSeq" id="WP_183978150.1">
    <property type="nucleotide sequence ID" value="NZ_JACIBY010000013.1"/>
</dbReference>